<proteinExistence type="predicted"/>
<dbReference type="AlphaFoldDB" id="I9SIJ2"/>
<dbReference type="Proteomes" id="UP000005150">
    <property type="component" value="Unassembled WGS sequence"/>
</dbReference>
<dbReference type="PATRIC" id="fig|997887.3.peg.4692"/>
<protein>
    <recommendedName>
        <fullName evidence="3">Glycosyltransferase 2-like domain-containing protein</fullName>
    </recommendedName>
</protein>
<dbReference type="HOGENOM" id="CLU_054735_0_0_10"/>
<comment type="caution">
    <text evidence="1">The sequence shown here is derived from an EMBL/GenBank/DDBJ whole genome shotgun (WGS) entry which is preliminary data.</text>
</comment>
<evidence type="ECO:0008006" key="3">
    <source>
        <dbReference type="Google" id="ProtNLM"/>
    </source>
</evidence>
<dbReference type="SUPFAM" id="SSF53448">
    <property type="entry name" value="Nucleotide-diphospho-sugar transferases"/>
    <property type="match status" value="1"/>
</dbReference>
<sequence>MTFWEHGIRQYTMKKSIYNSVGINIPILIIAFNRPDTSKQTLEYLRKSKPKYLYVAIDGARANKDGETELVQKVKEVYEKIDWECNVYSKYNTQNKGAEVTVSEAVTWVLSENDTVIVLEDDVVAPPSFLRFAQEMLDKYKDNKNVYQICGAQFTPMNASKYDYHFSYLGHTGCGWATFKRAWNNFSLNVSGFDEYIDDNGLCDQFSSTKIVRYFLQFVKRLRADGVGNNSWDKCWEYIRIKNKGLSIVPRVNLTRNIGYFGLHGNGEKEFQKLDMHEDFIVMKHPSTIEVDKEYDRFHYDKYLHVSFLRKVYNKLRYEINKMLVSN</sequence>
<evidence type="ECO:0000313" key="1">
    <source>
        <dbReference type="EMBL" id="EIY55791.1"/>
    </source>
</evidence>
<keyword evidence="2" id="KW-1185">Reference proteome</keyword>
<dbReference type="EMBL" id="AGXV01000054">
    <property type="protein sequence ID" value="EIY55791.1"/>
    <property type="molecule type" value="Genomic_DNA"/>
</dbReference>
<evidence type="ECO:0000313" key="2">
    <source>
        <dbReference type="Proteomes" id="UP000005150"/>
    </source>
</evidence>
<accession>I9SIJ2</accession>
<gene>
    <name evidence="1" type="ORF">HMPREF1071_04490</name>
</gene>
<dbReference type="InterPro" id="IPR029044">
    <property type="entry name" value="Nucleotide-diphossugar_trans"/>
</dbReference>
<name>I9SIJ2_9BACE</name>
<dbReference type="Gene3D" id="3.90.550.10">
    <property type="entry name" value="Spore Coat Polysaccharide Biosynthesis Protein SpsA, Chain A"/>
    <property type="match status" value="1"/>
</dbReference>
<organism evidence="1 2">
    <name type="scientific">Bacteroides salyersiae CL02T12C01</name>
    <dbReference type="NCBI Taxonomy" id="997887"/>
    <lineage>
        <taxon>Bacteria</taxon>
        <taxon>Pseudomonadati</taxon>
        <taxon>Bacteroidota</taxon>
        <taxon>Bacteroidia</taxon>
        <taxon>Bacteroidales</taxon>
        <taxon>Bacteroidaceae</taxon>
        <taxon>Bacteroides</taxon>
    </lineage>
</organism>
<reference evidence="1 2" key="1">
    <citation type="submission" date="2012-02" db="EMBL/GenBank/DDBJ databases">
        <title>The Genome Sequence of Bacteroides salyersiae CL02T12C01.</title>
        <authorList>
            <consortium name="The Broad Institute Genome Sequencing Platform"/>
            <person name="Earl A."/>
            <person name="Ward D."/>
            <person name="Feldgarden M."/>
            <person name="Gevers D."/>
            <person name="Zitomersky N.L."/>
            <person name="Coyne M.J."/>
            <person name="Comstock L.E."/>
            <person name="Young S.K."/>
            <person name="Zeng Q."/>
            <person name="Gargeya S."/>
            <person name="Fitzgerald M."/>
            <person name="Haas B."/>
            <person name="Abouelleil A."/>
            <person name="Alvarado L."/>
            <person name="Arachchi H.M."/>
            <person name="Berlin A."/>
            <person name="Chapman S.B."/>
            <person name="Gearin G."/>
            <person name="Goldberg J."/>
            <person name="Griggs A."/>
            <person name="Gujja S."/>
            <person name="Hansen M."/>
            <person name="Heiman D."/>
            <person name="Howarth C."/>
            <person name="Larimer J."/>
            <person name="Lui A."/>
            <person name="MacDonald P.J.P."/>
            <person name="McCowen C."/>
            <person name="Montmayeur A."/>
            <person name="Murphy C."/>
            <person name="Neiman D."/>
            <person name="Pearson M."/>
            <person name="Priest M."/>
            <person name="Roberts A."/>
            <person name="Saif S."/>
            <person name="Shea T."/>
            <person name="Sisk P."/>
            <person name="Stolte C."/>
            <person name="Sykes S."/>
            <person name="Wortman J."/>
            <person name="Nusbaum C."/>
            <person name="Birren B."/>
        </authorList>
    </citation>
    <scope>NUCLEOTIDE SEQUENCE [LARGE SCALE GENOMIC DNA]</scope>
    <source>
        <strain evidence="1 2">CL02T12C01</strain>
    </source>
</reference>